<dbReference type="PANTHER" id="PTHR30532">
    <property type="entry name" value="IRON III DICITRATE-BINDING PERIPLASMIC PROTEIN"/>
    <property type="match status" value="1"/>
</dbReference>
<feature type="domain" description="Fe/B12 periplasmic-binding" evidence="9">
    <location>
        <begin position="308"/>
        <end position="572"/>
    </location>
</feature>
<sequence length="572" mass="65425">MEAQSAKPVTEKPLAFTLRQIRYIETASEWADDPGTEVLRLTAGMLLFITGGKGHLRRNGRTERLFYGKCLLLSRNAPMEISSDADAPLKGYVVVFDVFRIEDSPSLETFPVRREAVPFEGEALAERFAEIERTIVGLHEGMKERGELQRFNRQLLFQKLLGTLWEDAERERAGKDSTLAIKRTIEQMEQACDEQWTRDRLAELAGLSPWHYSSLFKKMTGKTPTDYLTETRVNRAKEKLLWSDARIEDIAQSVGYSNEFYFSSRFKQVTGVSPTEFVKQQRGRSIARAYPFTPQLGSPASGVPQAGRGRVIGLFFEDYLTVLGLKPVLQFAWGTYYQRYLEPFLSGVNKLNVNRIDFEAVMRAEPDLILLGFPDWAEEGRFDRFTQIAPTYVFERAAVDWRETLRTVGRLTGQSARAEASIRRYEVLAAAARKQLEQAIGREKVALLRVDRRKRLLLYGGPQTCYTGPVLYGDLGLEPPELVRELAWGERSIRTISPDMLRRLDADHLFVVIDEEGRDQARQWMNGESWRTHPAVRRGQVYEVSIDVWMSFGMIAHERKIDDVLNALTCRA</sequence>
<evidence type="ECO:0000256" key="3">
    <source>
        <dbReference type="ARBA" id="ARBA00022448"/>
    </source>
</evidence>
<keyword evidence="6" id="KW-0238">DNA-binding</keyword>
<evidence type="ECO:0000259" key="9">
    <source>
        <dbReference type="PROSITE" id="PS50983"/>
    </source>
</evidence>
<evidence type="ECO:0000256" key="1">
    <source>
        <dbReference type="ARBA" id="ARBA00004196"/>
    </source>
</evidence>
<dbReference type="InterPro" id="IPR002491">
    <property type="entry name" value="ABC_transptr_periplasmic_BD"/>
</dbReference>
<organism evidence="10 11">
    <name type="scientific">Paenibacillus ehimensis</name>
    <dbReference type="NCBI Taxonomy" id="79264"/>
    <lineage>
        <taxon>Bacteria</taxon>
        <taxon>Bacillati</taxon>
        <taxon>Bacillota</taxon>
        <taxon>Bacilli</taxon>
        <taxon>Bacillales</taxon>
        <taxon>Paenibacillaceae</taxon>
        <taxon>Paenibacillus</taxon>
    </lineage>
</organism>
<dbReference type="Gene3D" id="3.40.50.1980">
    <property type="entry name" value="Nitrogenase molybdenum iron protein domain"/>
    <property type="match status" value="2"/>
</dbReference>
<dbReference type="InterPro" id="IPR018060">
    <property type="entry name" value="HTH_AraC"/>
</dbReference>
<dbReference type="EMBL" id="JAUMKJ010000009">
    <property type="protein sequence ID" value="MDO3677245.1"/>
    <property type="molecule type" value="Genomic_DNA"/>
</dbReference>
<evidence type="ECO:0000313" key="11">
    <source>
        <dbReference type="Proteomes" id="UP001168883"/>
    </source>
</evidence>
<dbReference type="SMART" id="SM00342">
    <property type="entry name" value="HTH_ARAC"/>
    <property type="match status" value="1"/>
</dbReference>
<dbReference type="SUPFAM" id="SSF46689">
    <property type="entry name" value="Homeodomain-like"/>
    <property type="match status" value="2"/>
</dbReference>
<reference evidence="10" key="1">
    <citation type="submission" date="2023-07" db="EMBL/GenBank/DDBJ databases">
        <authorList>
            <person name="Aktuganov G."/>
            <person name="Boyko T."/>
            <person name="Delegan Y."/>
            <person name="Galimzianova N."/>
            <person name="Gilvanova E."/>
            <person name="Korobov V."/>
            <person name="Kuzmina L."/>
            <person name="Melentiev A."/>
            <person name="Milman P."/>
            <person name="Ryabova A."/>
            <person name="Stupak E."/>
            <person name="Yasakov T."/>
            <person name="Zharikova N."/>
            <person name="Zhurenko E."/>
        </authorList>
    </citation>
    <scope>NUCLEOTIDE SEQUENCE</scope>
    <source>
        <strain evidence="10">IB-739</strain>
    </source>
</reference>
<dbReference type="InterPro" id="IPR009057">
    <property type="entry name" value="Homeodomain-like_sf"/>
</dbReference>
<comment type="subcellular location">
    <subcellularLocation>
        <location evidence="1">Cell envelope</location>
    </subcellularLocation>
</comment>
<keyword evidence="11" id="KW-1185">Reference proteome</keyword>
<dbReference type="Proteomes" id="UP001168883">
    <property type="component" value="Unassembled WGS sequence"/>
</dbReference>
<evidence type="ECO:0000256" key="7">
    <source>
        <dbReference type="ARBA" id="ARBA00023163"/>
    </source>
</evidence>
<dbReference type="PROSITE" id="PS01124">
    <property type="entry name" value="HTH_ARAC_FAMILY_2"/>
    <property type="match status" value="1"/>
</dbReference>
<evidence type="ECO:0000256" key="2">
    <source>
        <dbReference type="ARBA" id="ARBA00008814"/>
    </source>
</evidence>
<evidence type="ECO:0000313" key="10">
    <source>
        <dbReference type="EMBL" id="MDO3677245.1"/>
    </source>
</evidence>
<dbReference type="PANTHER" id="PTHR30532:SF29">
    <property type="entry name" value="FE(3+) DICITRATE-BINDING PERIPLASMIC PROTEIN"/>
    <property type="match status" value="1"/>
</dbReference>
<feature type="domain" description="HTH araC/xylS-type" evidence="8">
    <location>
        <begin position="182"/>
        <end position="280"/>
    </location>
</feature>
<comment type="caution">
    <text evidence="10">The sequence shown here is derived from an EMBL/GenBank/DDBJ whole genome shotgun (WGS) entry which is preliminary data.</text>
</comment>
<name>A0ABT8V723_9BACL</name>
<comment type="similarity">
    <text evidence="2">Belongs to the bacterial solute-binding protein 8 family.</text>
</comment>
<keyword evidence="4" id="KW-0732">Signal</keyword>
<dbReference type="PROSITE" id="PS00041">
    <property type="entry name" value="HTH_ARAC_FAMILY_1"/>
    <property type="match status" value="1"/>
</dbReference>
<gene>
    <name evidence="10" type="ORF">Q3C12_09530</name>
</gene>
<evidence type="ECO:0000256" key="4">
    <source>
        <dbReference type="ARBA" id="ARBA00022729"/>
    </source>
</evidence>
<dbReference type="PROSITE" id="PS50983">
    <property type="entry name" value="FE_B12_PBP"/>
    <property type="match status" value="1"/>
</dbReference>
<dbReference type="InterPro" id="IPR037923">
    <property type="entry name" value="HTH-like"/>
</dbReference>
<dbReference type="PRINTS" id="PR00032">
    <property type="entry name" value="HTHARAC"/>
</dbReference>
<dbReference type="RefSeq" id="WP_302878058.1">
    <property type="nucleotide sequence ID" value="NZ_JAUMKJ010000009.1"/>
</dbReference>
<dbReference type="Pfam" id="PF12833">
    <property type="entry name" value="HTH_18"/>
    <property type="match status" value="1"/>
</dbReference>
<keyword evidence="3" id="KW-0813">Transport</keyword>
<dbReference type="Gene3D" id="1.10.10.60">
    <property type="entry name" value="Homeodomain-like"/>
    <property type="match status" value="2"/>
</dbReference>
<dbReference type="InterPro" id="IPR020449">
    <property type="entry name" value="Tscrpt_reg_AraC-type_HTH"/>
</dbReference>
<dbReference type="InterPro" id="IPR051313">
    <property type="entry name" value="Bact_iron-sidero_bind"/>
</dbReference>
<keyword evidence="7" id="KW-0804">Transcription</keyword>
<dbReference type="SUPFAM" id="SSF51215">
    <property type="entry name" value="Regulatory protein AraC"/>
    <property type="match status" value="1"/>
</dbReference>
<dbReference type="SUPFAM" id="SSF53807">
    <property type="entry name" value="Helical backbone' metal receptor"/>
    <property type="match status" value="1"/>
</dbReference>
<dbReference type="Pfam" id="PF01497">
    <property type="entry name" value="Peripla_BP_2"/>
    <property type="match status" value="1"/>
</dbReference>
<dbReference type="InterPro" id="IPR018062">
    <property type="entry name" value="HTH_AraC-typ_CS"/>
</dbReference>
<evidence type="ECO:0000256" key="6">
    <source>
        <dbReference type="ARBA" id="ARBA00023125"/>
    </source>
</evidence>
<accession>A0ABT8V723</accession>
<keyword evidence="5" id="KW-0805">Transcription regulation</keyword>
<evidence type="ECO:0000256" key="5">
    <source>
        <dbReference type="ARBA" id="ARBA00023015"/>
    </source>
</evidence>
<proteinExistence type="inferred from homology"/>
<evidence type="ECO:0000259" key="8">
    <source>
        <dbReference type="PROSITE" id="PS01124"/>
    </source>
</evidence>
<protein>
    <submittedName>
        <fullName evidence="10">AraC family transcriptional regulator</fullName>
    </submittedName>
</protein>